<protein>
    <submittedName>
        <fullName evidence="1">Uncharacterized protein</fullName>
    </submittedName>
</protein>
<proteinExistence type="predicted"/>
<sequence length="26" mass="2957">MEKCNSIPGSCVKQLSFLFNTRNLNL</sequence>
<evidence type="ECO:0000313" key="1">
    <source>
        <dbReference type="EMBL" id="JAD22307.1"/>
    </source>
</evidence>
<organism evidence="1">
    <name type="scientific">Arundo donax</name>
    <name type="common">Giant reed</name>
    <name type="synonym">Donax arundinaceus</name>
    <dbReference type="NCBI Taxonomy" id="35708"/>
    <lineage>
        <taxon>Eukaryota</taxon>
        <taxon>Viridiplantae</taxon>
        <taxon>Streptophyta</taxon>
        <taxon>Embryophyta</taxon>
        <taxon>Tracheophyta</taxon>
        <taxon>Spermatophyta</taxon>
        <taxon>Magnoliopsida</taxon>
        <taxon>Liliopsida</taxon>
        <taxon>Poales</taxon>
        <taxon>Poaceae</taxon>
        <taxon>PACMAD clade</taxon>
        <taxon>Arundinoideae</taxon>
        <taxon>Arundineae</taxon>
        <taxon>Arundo</taxon>
    </lineage>
</organism>
<reference evidence="1" key="1">
    <citation type="submission" date="2014-09" db="EMBL/GenBank/DDBJ databases">
        <authorList>
            <person name="Magalhaes I.L.F."/>
            <person name="Oliveira U."/>
            <person name="Santos F.R."/>
            <person name="Vidigal T.H.D.A."/>
            <person name="Brescovit A.D."/>
            <person name="Santos A.J."/>
        </authorList>
    </citation>
    <scope>NUCLEOTIDE SEQUENCE</scope>
    <source>
        <tissue evidence="1">Shoot tissue taken approximately 20 cm above the soil surface</tissue>
    </source>
</reference>
<dbReference type="EMBL" id="GBRH01275588">
    <property type="protein sequence ID" value="JAD22307.1"/>
    <property type="molecule type" value="Transcribed_RNA"/>
</dbReference>
<dbReference type="AlphaFoldDB" id="A0A0A8YHW1"/>
<accession>A0A0A8YHW1</accession>
<name>A0A0A8YHW1_ARUDO</name>
<reference evidence="1" key="2">
    <citation type="journal article" date="2015" name="Data Brief">
        <title>Shoot transcriptome of the giant reed, Arundo donax.</title>
        <authorList>
            <person name="Barrero R.A."/>
            <person name="Guerrero F.D."/>
            <person name="Moolhuijzen P."/>
            <person name="Goolsby J.A."/>
            <person name="Tidwell J."/>
            <person name="Bellgard S.E."/>
            <person name="Bellgard M.I."/>
        </authorList>
    </citation>
    <scope>NUCLEOTIDE SEQUENCE</scope>
    <source>
        <tissue evidence="1">Shoot tissue taken approximately 20 cm above the soil surface</tissue>
    </source>
</reference>